<gene>
    <name evidence="1" type="ORF">niasHS_001265</name>
</gene>
<sequence length="128" mass="14967">MFVKFAAEIAHFQMENEIGQICSNFKVGFGADKFQYVGFYHYDKTLELLLASEYNQKIFCPENKLPQIVVGQLLLLTFSFAVRLQLSGVLAYYRALINYKYIDDEWQIQTLLSAYKNLSAKFDITEHW</sequence>
<accession>A0ABD2KIM9</accession>
<proteinExistence type="predicted"/>
<dbReference type="AlphaFoldDB" id="A0ABD2KIM9"/>
<protein>
    <submittedName>
        <fullName evidence="1">Uncharacterized protein</fullName>
    </submittedName>
</protein>
<organism evidence="1 2">
    <name type="scientific">Heterodera schachtii</name>
    <name type="common">Sugarbeet cyst nematode worm</name>
    <name type="synonym">Tylenchus schachtii</name>
    <dbReference type="NCBI Taxonomy" id="97005"/>
    <lineage>
        <taxon>Eukaryota</taxon>
        <taxon>Metazoa</taxon>
        <taxon>Ecdysozoa</taxon>
        <taxon>Nematoda</taxon>
        <taxon>Chromadorea</taxon>
        <taxon>Rhabditida</taxon>
        <taxon>Tylenchina</taxon>
        <taxon>Tylenchomorpha</taxon>
        <taxon>Tylenchoidea</taxon>
        <taxon>Heteroderidae</taxon>
        <taxon>Heteroderinae</taxon>
        <taxon>Heterodera</taxon>
    </lineage>
</organism>
<dbReference type="Proteomes" id="UP001620645">
    <property type="component" value="Unassembled WGS sequence"/>
</dbReference>
<dbReference type="EMBL" id="JBICCN010000019">
    <property type="protein sequence ID" value="KAL3102703.1"/>
    <property type="molecule type" value="Genomic_DNA"/>
</dbReference>
<evidence type="ECO:0000313" key="1">
    <source>
        <dbReference type="EMBL" id="KAL3102703.1"/>
    </source>
</evidence>
<keyword evidence="2" id="KW-1185">Reference proteome</keyword>
<name>A0ABD2KIM9_HETSC</name>
<comment type="caution">
    <text evidence="1">The sequence shown here is derived from an EMBL/GenBank/DDBJ whole genome shotgun (WGS) entry which is preliminary data.</text>
</comment>
<reference evidence="1 2" key="1">
    <citation type="submission" date="2024-10" db="EMBL/GenBank/DDBJ databases">
        <authorList>
            <person name="Kim D."/>
        </authorList>
    </citation>
    <scope>NUCLEOTIDE SEQUENCE [LARGE SCALE GENOMIC DNA]</scope>
    <source>
        <strain evidence="1">Taebaek</strain>
    </source>
</reference>
<evidence type="ECO:0000313" key="2">
    <source>
        <dbReference type="Proteomes" id="UP001620645"/>
    </source>
</evidence>